<dbReference type="RefSeq" id="XP_041200143.1">
    <property type="nucleotide sequence ID" value="XM_041339092.1"/>
</dbReference>
<evidence type="ECO:0000256" key="1">
    <source>
        <dbReference type="SAM" id="MobiDB-lite"/>
    </source>
</evidence>
<accession>A0A9P7EQ50</accession>
<feature type="region of interest" description="Disordered" evidence="1">
    <location>
        <begin position="1"/>
        <end position="23"/>
    </location>
</feature>
<comment type="caution">
    <text evidence="2">The sequence shown here is derived from an EMBL/GenBank/DDBJ whole genome shotgun (WGS) entry which is preliminary data.</text>
</comment>
<dbReference type="OrthoDB" id="2673121at2759"/>
<dbReference type="GeneID" id="64633108"/>
<evidence type="ECO:0000313" key="2">
    <source>
        <dbReference type="EMBL" id="KAG1827296.1"/>
    </source>
</evidence>
<proteinExistence type="predicted"/>
<organism evidence="2 3">
    <name type="scientific">Suillus subaureus</name>
    <dbReference type="NCBI Taxonomy" id="48587"/>
    <lineage>
        <taxon>Eukaryota</taxon>
        <taxon>Fungi</taxon>
        <taxon>Dikarya</taxon>
        <taxon>Basidiomycota</taxon>
        <taxon>Agaricomycotina</taxon>
        <taxon>Agaricomycetes</taxon>
        <taxon>Agaricomycetidae</taxon>
        <taxon>Boletales</taxon>
        <taxon>Suillineae</taxon>
        <taxon>Suillaceae</taxon>
        <taxon>Suillus</taxon>
    </lineage>
</organism>
<gene>
    <name evidence="2" type="ORF">BJ212DRAFT_1474459</name>
</gene>
<reference evidence="2" key="1">
    <citation type="journal article" date="2020" name="New Phytol.">
        <title>Comparative genomics reveals dynamic genome evolution in host specialist ectomycorrhizal fungi.</title>
        <authorList>
            <person name="Lofgren L.A."/>
            <person name="Nguyen N.H."/>
            <person name="Vilgalys R."/>
            <person name="Ruytinx J."/>
            <person name="Liao H.L."/>
            <person name="Branco S."/>
            <person name="Kuo A."/>
            <person name="LaButti K."/>
            <person name="Lipzen A."/>
            <person name="Andreopoulos W."/>
            <person name="Pangilinan J."/>
            <person name="Riley R."/>
            <person name="Hundley H."/>
            <person name="Na H."/>
            <person name="Barry K."/>
            <person name="Grigoriev I.V."/>
            <person name="Stajich J.E."/>
            <person name="Kennedy P.G."/>
        </authorList>
    </citation>
    <scope>NUCLEOTIDE SEQUENCE</scope>
    <source>
        <strain evidence="2">MN1</strain>
    </source>
</reference>
<dbReference type="Proteomes" id="UP000807769">
    <property type="component" value="Unassembled WGS sequence"/>
</dbReference>
<sequence>MESASGLVVTNEPQSIPDSLKPENIKNGESKIQGLGLCELIISRIWNGSDGPELEVFLNISEEDYMYVLDVIRSDCKVVHKLSYTPHLQKLIATLPSPIYEANLVPLCTAMGIVITSFTIPEDFEVFLPIHMVCMVDALTTSDLPPNKRYQLGIPDLVLMLQTCDDDILPLWLFEVSISETSKSAIEKLQTYGDQNENIIAATHISIIEGQKHDSPMYEWGPEKELDQRGVQIKDLAHLEDVTITTWVHPHNKQLDLNICQYAYYATMVLYPYQDNQGLGKVEYIFQCMLERVCNKVVSYLQTEHAYM</sequence>
<dbReference type="AlphaFoldDB" id="A0A9P7EQ50"/>
<dbReference type="EMBL" id="JABBWG010000001">
    <property type="protein sequence ID" value="KAG1827296.1"/>
    <property type="molecule type" value="Genomic_DNA"/>
</dbReference>
<protein>
    <submittedName>
        <fullName evidence="2">Uncharacterized protein</fullName>
    </submittedName>
</protein>
<keyword evidence="3" id="KW-1185">Reference proteome</keyword>
<evidence type="ECO:0000313" key="3">
    <source>
        <dbReference type="Proteomes" id="UP000807769"/>
    </source>
</evidence>
<name>A0A9P7EQ50_9AGAM</name>